<proteinExistence type="predicted"/>
<keyword evidence="2" id="KW-1185">Reference proteome</keyword>
<dbReference type="AlphaFoldDB" id="A0A2Z7CXC3"/>
<dbReference type="Proteomes" id="UP000250235">
    <property type="component" value="Unassembled WGS sequence"/>
</dbReference>
<accession>A0A2Z7CXC3</accession>
<dbReference type="EMBL" id="KQ992363">
    <property type="protein sequence ID" value="KZV50627.1"/>
    <property type="molecule type" value="Genomic_DNA"/>
</dbReference>
<protein>
    <submittedName>
        <fullName evidence="1">Uncharacterized protein</fullName>
    </submittedName>
</protein>
<gene>
    <name evidence="1" type="ORF">F511_33616</name>
</gene>
<evidence type="ECO:0000313" key="1">
    <source>
        <dbReference type="EMBL" id="KZV50627.1"/>
    </source>
</evidence>
<organism evidence="1 2">
    <name type="scientific">Dorcoceras hygrometricum</name>
    <dbReference type="NCBI Taxonomy" id="472368"/>
    <lineage>
        <taxon>Eukaryota</taxon>
        <taxon>Viridiplantae</taxon>
        <taxon>Streptophyta</taxon>
        <taxon>Embryophyta</taxon>
        <taxon>Tracheophyta</taxon>
        <taxon>Spermatophyta</taxon>
        <taxon>Magnoliopsida</taxon>
        <taxon>eudicotyledons</taxon>
        <taxon>Gunneridae</taxon>
        <taxon>Pentapetalae</taxon>
        <taxon>asterids</taxon>
        <taxon>lamiids</taxon>
        <taxon>Lamiales</taxon>
        <taxon>Gesneriaceae</taxon>
        <taxon>Didymocarpoideae</taxon>
        <taxon>Trichosporeae</taxon>
        <taxon>Loxocarpinae</taxon>
        <taxon>Dorcoceras</taxon>
    </lineage>
</organism>
<evidence type="ECO:0000313" key="2">
    <source>
        <dbReference type="Proteomes" id="UP000250235"/>
    </source>
</evidence>
<sequence length="106" mass="11722">MNCSKLISELNSSLVSDTCYELVSSVLIFVLSWINLDVVCWTSLGVPYCSNLDIFSIALSSLLTTRVRTASARFFSSQLICYSALIQLASNLLQLRPAHLIKSLET</sequence>
<name>A0A2Z7CXC3_9LAMI</name>
<reference evidence="1 2" key="1">
    <citation type="journal article" date="2015" name="Proc. Natl. Acad. Sci. U.S.A.">
        <title>The resurrection genome of Boea hygrometrica: A blueprint for survival of dehydration.</title>
        <authorList>
            <person name="Xiao L."/>
            <person name="Yang G."/>
            <person name="Zhang L."/>
            <person name="Yang X."/>
            <person name="Zhao S."/>
            <person name="Ji Z."/>
            <person name="Zhou Q."/>
            <person name="Hu M."/>
            <person name="Wang Y."/>
            <person name="Chen M."/>
            <person name="Xu Y."/>
            <person name="Jin H."/>
            <person name="Xiao X."/>
            <person name="Hu G."/>
            <person name="Bao F."/>
            <person name="Hu Y."/>
            <person name="Wan P."/>
            <person name="Li L."/>
            <person name="Deng X."/>
            <person name="Kuang T."/>
            <person name="Xiang C."/>
            <person name="Zhu J.K."/>
            <person name="Oliver M.J."/>
            <person name="He Y."/>
        </authorList>
    </citation>
    <scope>NUCLEOTIDE SEQUENCE [LARGE SCALE GENOMIC DNA]</scope>
    <source>
        <strain evidence="2">cv. XS01</strain>
    </source>
</reference>